<feature type="region of interest" description="Disordered" evidence="1">
    <location>
        <begin position="100"/>
        <end position="239"/>
    </location>
</feature>
<feature type="compositionally biased region" description="Low complexity" evidence="1">
    <location>
        <begin position="177"/>
        <end position="216"/>
    </location>
</feature>
<keyword evidence="2" id="KW-1133">Transmembrane helix</keyword>
<evidence type="ECO:0000313" key="4">
    <source>
        <dbReference type="Proteomes" id="UP000000305"/>
    </source>
</evidence>
<dbReference type="Proteomes" id="UP000000305">
    <property type="component" value="Unassembled WGS sequence"/>
</dbReference>
<feature type="compositionally biased region" description="Polar residues" evidence="1">
    <location>
        <begin position="165"/>
        <end position="176"/>
    </location>
</feature>
<sequence>MTKIMAFFGVDLDLLHGPAGCSSSIAISGYYCGNDGDRAADGQPLPRKLRKIHKKMRLALIVLALACAALAEETKVVEAQPVATAAALVAEPAAVENSAVEPEAAASAPAPESSKPGKTSRSNDPAPKVYYARPAQPQAVAQSRDGAHHHHHDHHEHHAAPAPIQYSQPAPQAYESQPSYDAAPQQYAPAPPAYEQQPAQPAYSVPAPSYDAAPQYPQAPPSYSPAAAPSYDQPAPAPSYSTPGHQGYYYYYYPVKDSKVKLKLPKLPKMPSLPSLRLPEYYGKDGGVSSVKSFGVAAITAALVGVGAFLSLPIIGLGVGKRSFSSLWESEYLSRDNLNVLAEYVINLVDSYKPNQQ</sequence>
<dbReference type="HOGENOM" id="CLU_776739_0_0_1"/>
<evidence type="ECO:0000313" key="3">
    <source>
        <dbReference type="EMBL" id="EFX83684.1"/>
    </source>
</evidence>
<dbReference type="PROSITE" id="PS00699">
    <property type="entry name" value="NITROGENASE_1_1"/>
    <property type="match status" value="1"/>
</dbReference>
<keyword evidence="4" id="KW-1185">Reference proteome</keyword>
<reference evidence="3 4" key="1">
    <citation type="journal article" date="2011" name="Science">
        <title>The ecoresponsive genome of Daphnia pulex.</title>
        <authorList>
            <person name="Colbourne J.K."/>
            <person name="Pfrender M.E."/>
            <person name="Gilbert D."/>
            <person name="Thomas W.K."/>
            <person name="Tucker A."/>
            <person name="Oakley T.H."/>
            <person name="Tokishita S."/>
            <person name="Aerts A."/>
            <person name="Arnold G.J."/>
            <person name="Basu M.K."/>
            <person name="Bauer D.J."/>
            <person name="Caceres C.E."/>
            <person name="Carmel L."/>
            <person name="Casola C."/>
            <person name="Choi J.H."/>
            <person name="Detter J.C."/>
            <person name="Dong Q."/>
            <person name="Dusheyko S."/>
            <person name="Eads B.D."/>
            <person name="Frohlich T."/>
            <person name="Geiler-Samerotte K.A."/>
            <person name="Gerlach D."/>
            <person name="Hatcher P."/>
            <person name="Jogdeo S."/>
            <person name="Krijgsveld J."/>
            <person name="Kriventseva E.V."/>
            <person name="Kultz D."/>
            <person name="Laforsch C."/>
            <person name="Lindquist E."/>
            <person name="Lopez J."/>
            <person name="Manak J.R."/>
            <person name="Muller J."/>
            <person name="Pangilinan J."/>
            <person name="Patwardhan R.P."/>
            <person name="Pitluck S."/>
            <person name="Pritham E.J."/>
            <person name="Rechtsteiner A."/>
            <person name="Rho M."/>
            <person name="Rogozin I.B."/>
            <person name="Sakarya O."/>
            <person name="Salamov A."/>
            <person name="Schaack S."/>
            <person name="Shapiro H."/>
            <person name="Shiga Y."/>
            <person name="Skalitzky C."/>
            <person name="Smith Z."/>
            <person name="Souvorov A."/>
            <person name="Sung W."/>
            <person name="Tang Z."/>
            <person name="Tsuchiya D."/>
            <person name="Tu H."/>
            <person name="Vos H."/>
            <person name="Wang M."/>
            <person name="Wolf Y.I."/>
            <person name="Yamagata H."/>
            <person name="Yamada T."/>
            <person name="Ye Y."/>
            <person name="Shaw J.R."/>
            <person name="Andrews J."/>
            <person name="Crease T.J."/>
            <person name="Tang H."/>
            <person name="Lucas S.M."/>
            <person name="Robertson H.M."/>
            <person name="Bork P."/>
            <person name="Koonin E.V."/>
            <person name="Zdobnov E.M."/>
            <person name="Grigoriev I.V."/>
            <person name="Lynch M."/>
            <person name="Boore J.L."/>
        </authorList>
    </citation>
    <scope>NUCLEOTIDE SEQUENCE [LARGE SCALE GENOMIC DNA]</scope>
</reference>
<proteinExistence type="predicted"/>
<name>E9GA61_DAPPU</name>
<evidence type="ECO:0000256" key="2">
    <source>
        <dbReference type="SAM" id="Phobius"/>
    </source>
</evidence>
<accession>E9GA61</accession>
<dbReference type="EMBL" id="GL732536">
    <property type="protein sequence ID" value="EFX83684.1"/>
    <property type="molecule type" value="Genomic_DNA"/>
</dbReference>
<dbReference type="OrthoDB" id="6379925at2759"/>
<gene>
    <name evidence="3" type="ORF">DAPPUDRAFT_301657</name>
</gene>
<protein>
    <submittedName>
        <fullName evidence="3">Uncharacterized protein</fullName>
    </submittedName>
</protein>
<dbReference type="STRING" id="6669.E9GA61"/>
<dbReference type="InterPro" id="IPR000318">
    <property type="entry name" value="Nase_comp1_CS"/>
</dbReference>
<keyword evidence="2" id="KW-0472">Membrane</keyword>
<organism evidence="3 4">
    <name type="scientific">Daphnia pulex</name>
    <name type="common">Water flea</name>
    <dbReference type="NCBI Taxonomy" id="6669"/>
    <lineage>
        <taxon>Eukaryota</taxon>
        <taxon>Metazoa</taxon>
        <taxon>Ecdysozoa</taxon>
        <taxon>Arthropoda</taxon>
        <taxon>Crustacea</taxon>
        <taxon>Branchiopoda</taxon>
        <taxon>Diplostraca</taxon>
        <taxon>Cladocera</taxon>
        <taxon>Anomopoda</taxon>
        <taxon>Daphniidae</taxon>
        <taxon>Daphnia</taxon>
    </lineage>
</organism>
<feature type="compositionally biased region" description="Low complexity" evidence="1">
    <location>
        <begin position="100"/>
        <end position="114"/>
    </location>
</feature>
<dbReference type="AlphaFoldDB" id="E9GA61"/>
<feature type="transmembrane region" description="Helical" evidence="2">
    <location>
        <begin position="294"/>
        <end position="319"/>
    </location>
</feature>
<evidence type="ECO:0000256" key="1">
    <source>
        <dbReference type="SAM" id="MobiDB-lite"/>
    </source>
</evidence>
<feature type="compositionally biased region" description="Low complexity" evidence="1">
    <location>
        <begin position="224"/>
        <end position="239"/>
    </location>
</feature>
<dbReference type="InParanoid" id="E9GA61"/>
<keyword evidence="2" id="KW-0812">Transmembrane</keyword>
<feature type="compositionally biased region" description="Basic residues" evidence="1">
    <location>
        <begin position="147"/>
        <end position="157"/>
    </location>
</feature>
<dbReference type="KEGG" id="dpx:DAPPUDRAFT_301657"/>